<evidence type="ECO:0000256" key="3">
    <source>
        <dbReference type="ARBA" id="ARBA00006499"/>
    </source>
</evidence>
<evidence type="ECO:0000259" key="14">
    <source>
        <dbReference type="Pfam" id="PF02230"/>
    </source>
</evidence>
<evidence type="ECO:0000256" key="12">
    <source>
        <dbReference type="ARBA" id="ARBA00048656"/>
    </source>
</evidence>
<evidence type="ECO:0000256" key="7">
    <source>
        <dbReference type="ARBA" id="ARBA00022801"/>
    </source>
</evidence>
<reference evidence="15" key="2">
    <citation type="submission" date="2020-05" db="UniProtKB">
        <authorList>
            <consortium name="EnsemblMetazoa"/>
        </authorList>
    </citation>
    <scope>IDENTIFICATION</scope>
    <source>
        <strain evidence="15">ACHKN1017</strain>
    </source>
</reference>
<evidence type="ECO:0000256" key="5">
    <source>
        <dbReference type="ARBA" id="ARBA00022490"/>
    </source>
</evidence>
<dbReference type="GO" id="GO:0005634">
    <property type="term" value="C:nucleus"/>
    <property type="evidence" value="ECO:0007669"/>
    <property type="project" value="TreeGrafter"/>
</dbReference>
<dbReference type="PANTHER" id="PTHR13123">
    <property type="entry name" value="LD30288P"/>
    <property type="match status" value="1"/>
</dbReference>
<dbReference type="GO" id="GO:0008474">
    <property type="term" value="F:palmitoyl-(protein) hydrolase activity"/>
    <property type="evidence" value="ECO:0007669"/>
    <property type="project" value="UniProtKB-EC"/>
</dbReference>
<dbReference type="STRING" id="43041.A0A182K2M6"/>
<evidence type="ECO:0000256" key="4">
    <source>
        <dbReference type="ARBA" id="ARBA00012423"/>
    </source>
</evidence>
<dbReference type="SUPFAM" id="SSF53474">
    <property type="entry name" value="alpha/beta-Hydrolases"/>
    <property type="match status" value="1"/>
</dbReference>
<keyword evidence="7" id="KW-0378">Hydrolase</keyword>
<dbReference type="PANTHER" id="PTHR13123:SF7">
    <property type="entry name" value="LD30288P"/>
    <property type="match status" value="1"/>
</dbReference>
<keyword evidence="5" id="KW-0963">Cytoplasm</keyword>
<evidence type="ECO:0000313" key="15">
    <source>
        <dbReference type="EnsemblMetazoa" id="ACHR005010-PA"/>
    </source>
</evidence>
<protein>
    <recommendedName>
        <fullName evidence="4">palmitoyl-protein hydrolase</fullName>
        <ecNumber evidence="4">3.1.2.22</ecNumber>
    </recommendedName>
    <alternativeName>
        <fullName evidence="10">Palmitoyl-protein hydrolase</fullName>
    </alternativeName>
</protein>
<evidence type="ECO:0000313" key="16">
    <source>
        <dbReference type="Proteomes" id="UP000075881"/>
    </source>
</evidence>
<keyword evidence="9" id="KW-0443">Lipid metabolism</keyword>
<feature type="region of interest" description="Disordered" evidence="13">
    <location>
        <begin position="1"/>
        <end position="21"/>
    </location>
</feature>
<dbReference type="UniPathway" id="UPA00143"/>
<dbReference type="Proteomes" id="UP000075881">
    <property type="component" value="Unassembled WGS sequence"/>
</dbReference>
<feature type="domain" description="Phospholipase/carboxylesterase/thioesterase" evidence="14">
    <location>
        <begin position="331"/>
        <end position="542"/>
    </location>
</feature>
<dbReference type="InterPro" id="IPR040394">
    <property type="entry name" value="FBX25/32"/>
</dbReference>
<dbReference type="GO" id="GO:0005737">
    <property type="term" value="C:cytoplasm"/>
    <property type="evidence" value="ECO:0007669"/>
    <property type="project" value="UniProtKB-SubCell"/>
</dbReference>
<dbReference type="InterPro" id="IPR029058">
    <property type="entry name" value="AB_hydrolase_fold"/>
</dbReference>
<dbReference type="GO" id="GO:0006631">
    <property type="term" value="P:fatty acid metabolic process"/>
    <property type="evidence" value="ECO:0007669"/>
    <property type="project" value="UniProtKB-KW"/>
</dbReference>
<comment type="catalytic activity">
    <reaction evidence="12">
        <text>1-hexadecanoyl-sn-glycero-3-phosphocholine + H2O = sn-glycerol 3-phosphocholine + hexadecanoate + H(+)</text>
        <dbReference type="Rhea" id="RHEA:40435"/>
        <dbReference type="ChEBI" id="CHEBI:7896"/>
        <dbReference type="ChEBI" id="CHEBI:15377"/>
        <dbReference type="ChEBI" id="CHEBI:15378"/>
        <dbReference type="ChEBI" id="CHEBI:16870"/>
        <dbReference type="ChEBI" id="CHEBI:72998"/>
    </reaction>
    <physiologicalReaction direction="left-to-right" evidence="12">
        <dbReference type="Rhea" id="RHEA:40436"/>
    </physiologicalReaction>
</comment>
<sequence length="546" mass="61143">CISECSSTSDIENENENSDNEVVPPHCHITLKCTREIAGFNGLGEAVRRLDFRSSVRDGRRFNYVCALLRLLVSGKGITSLPGGAQRLLLQMLEEVATYVSDSQQNINVLRGLVQQLRALLNQENQKCWGKPLGSQSLWAEHVQTIQRIQDIASQIEIKEPGPNIRPKLHDLPEECVREIILRITDYKDLEASASAWSLMAALISEQRVWRELSHYHFTKQQIDVILEKMCLQDTKERHRNWQAIYHALRKMYGVREELQYTEILAFCRLCRCLFWPSAGHPCIVDQCPDFRQRVQEAGNSNNNETQPVPPAKFLQYFSLIALSSTGMAAAPVIIPSVAKHTSTLIFLHGLGDTGHGWATSMGALRTPDMKVICPTAPNMPVTMNGGFRLNSWFDLKSISISDPEDEEGIKKATRYVHELIQSEMKSGILSNRIVLGGFSQGGALALYAGLTFAEPLAGVMALSCWLPLHKSFPGVRKCPDTVPVLQCHGDCDPIVFYKFGQLSSSVLKSFMKNSHFQTYQGLGHSSCDAELSDMKKFVDDHVPRQ</sequence>
<evidence type="ECO:0000256" key="8">
    <source>
        <dbReference type="ARBA" id="ARBA00022832"/>
    </source>
</evidence>
<dbReference type="AlphaFoldDB" id="A0A182K2M6"/>
<comment type="subcellular location">
    <subcellularLocation>
        <location evidence="1">Cytoplasm</location>
    </subcellularLocation>
</comment>
<proteinExistence type="inferred from homology"/>
<dbReference type="GO" id="GO:0019005">
    <property type="term" value="C:SCF ubiquitin ligase complex"/>
    <property type="evidence" value="ECO:0007669"/>
    <property type="project" value="TreeGrafter"/>
</dbReference>
<dbReference type="GO" id="GO:0016567">
    <property type="term" value="P:protein ubiquitination"/>
    <property type="evidence" value="ECO:0007669"/>
    <property type="project" value="UniProtKB-UniPathway"/>
</dbReference>
<keyword evidence="16" id="KW-1185">Reference proteome</keyword>
<organism evidence="15 16">
    <name type="scientific">Anopheles christyi</name>
    <dbReference type="NCBI Taxonomy" id="43041"/>
    <lineage>
        <taxon>Eukaryota</taxon>
        <taxon>Metazoa</taxon>
        <taxon>Ecdysozoa</taxon>
        <taxon>Arthropoda</taxon>
        <taxon>Hexapoda</taxon>
        <taxon>Insecta</taxon>
        <taxon>Pterygota</taxon>
        <taxon>Neoptera</taxon>
        <taxon>Endopterygota</taxon>
        <taxon>Diptera</taxon>
        <taxon>Nematocera</taxon>
        <taxon>Culicoidea</taxon>
        <taxon>Culicidae</taxon>
        <taxon>Anophelinae</taxon>
        <taxon>Anopheles</taxon>
    </lineage>
</organism>
<evidence type="ECO:0000256" key="13">
    <source>
        <dbReference type="SAM" id="MobiDB-lite"/>
    </source>
</evidence>
<evidence type="ECO:0000256" key="1">
    <source>
        <dbReference type="ARBA" id="ARBA00004496"/>
    </source>
</evidence>
<evidence type="ECO:0000256" key="6">
    <source>
        <dbReference type="ARBA" id="ARBA00022786"/>
    </source>
</evidence>
<keyword evidence="6" id="KW-0833">Ubl conjugation pathway</keyword>
<comment type="catalytic activity">
    <reaction evidence="11">
        <text>S-hexadecanoyl-L-cysteinyl-[protein] + H2O = L-cysteinyl-[protein] + hexadecanoate + H(+)</text>
        <dbReference type="Rhea" id="RHEA:19233"/>
        <dbReference type="Rhea" id="RHEA-COMP:10131"/>
        <dbReference type="Rhea" id="RHEA-COMP:11032"/>
        <dbReference type="ChEBI" id="CHEBI:7896"/>
        <dbReference type="ChEBI" id="CHEBI:15377"/>
        <dbReference type="ChEBI" id="CHEBI:15378"/>
        <dbReference type="ChEBI" id="CHEBI:29950"/>
        <dbReference type="ChEBI" id="CHEBI:74151"/>
        <dbReference type="EC" id="3.1.2.22"/>
    </reaction>
</comment>
<reference evidence="16" key="1">
    <citation type="submission" date="2013-03" db="EMBL/GenBank/DDBJ databases">
        <title>The Genome Sequence of Anopheles christyi ACHKN1017.</title>
        <authorList>
            <consortium name="The Broad Institute Genomics Platform"/>
            <person name="Neafsey D.E."/>
            <person name="Besansky N."/>
            <person name="Walker B."/>
            <person name="Young S.K."/>
            <person name="Zeng Q."/>
            <person name="Gargeya S."/>
            <person name="Fitzgerald M."/>
            <person name="Haas B."/>
            <person name="Abouelleil A."/>
            <person name="Allen A.W."/>
            <person name="Alvarado L."/>
            <person name="Arachchi H.M."/>
            <person name="Berlin A.M."/>
            <person name="Chapman S.B."/>
            <person name="Gainer-Dewar J."/>
            <person name="Goldberg J."/>
            <person name="Griggs A."/>
            <person name="Gujja S."/>
            <person name="Hansen M."/>
            <person name="Howarth C."/>
            <person name="Imamovic A."/>
            <person name="Ireland A."/>
            <person name="Larimer J."/>
            <person name="McCowan C."/>
            <person name="Murphy C."/>
            <person name="Pearson M."/>
            <person name="Poon T.W."/>
            <person name="Priest M."/>
            <person name="Roberts A."/>
            <person name="Saif S."/>
            <person name="Shea T."/>
            <person name="Sisk P."/>
            <person name="Sykes S."/>
            <person name="Wortman J."/>
            <person name="Nusbaum C."/>
            <person name="Birren B."/>
        </authorList>
    </citation>
    <scope>NUCLEOTIDE SEQUENCE [LARGE SCALE GENOMIC DNA]</scope>
    <source>
        <strain evidence="16">ACHKN1017</strain>
    </source>
</reference>
<evidence type="ECO:0000256" key="11">
    <source>
        <dbReference type="ARBA" id="ARBA00047337"/>
    </source>
</evidence>
<dbReference type="VEuPathDB" id="VectorBase:ACHR005010"/>
<dbReference type="InterPro" id="IPR003140">
    <property type="entry name" value="PLipase/COase/thioEstase"/>
</dbReference>
<dbReference type="Gene3D" id="3.40.50.1820">
    <property type="entry name" value="alpha/beta hydrolase"/>
    <property type="match status" value="1"/>
</dbReference>
<evidence type="ECO:0000256" key="10">
    <source>
        <dbReference type="ARBA" id="ARBA00031195"/>
    </source>
</evidence>
<name>A0A182K2M6_9DIPT</name>
<comment type="similarity">
    <text evidence="3">Belongs to the AB hydrolase superfamily. AB hydrolase 2 family.</text>
</comment>
<dbReference type="Pfam" id="PF02230">
    <property type="entry name" value="Abhydrolase_2"/>
    <property type="match status" value="1"/>
</dbReference>
<evidence type="ECO:0000256" key="2">
    <source>
        <dbReference type="ARBA" id="ARBA00004906"/>
    </source>
</evidence>
<keyword evidence="8" id="KW-0276">Fatty acid metabolism</keyword>
<dbReference type="EnsemblMetazoa" id="ACHR005010-RA">
    <property type="protein sequence ID" value="ACHR005010-PA"/>
    <property type="gene ID" value="ACHR005010"/>
</dbReference>
<dbReference type="EC" id="3.1.2.22" evidence="4"/>
<comment type="pathway">
    <text evidence="2">Protein modification; protein ubiquitination.</text>
</comment>
<feature type="compositionally biased region" description="Low complexity" evidence="13">
    <location>
        <begin position="1"/>
        <end position="10"/>
    </location>
</feature>
<evidence type="ECO:0000256" key="9">
    <source>
        <dbReference type="ARBA" id="ARBA00023098"/>
    </source>
</evidence>
<dbReference type="FunFam" id="3.40.50.1820:FF:000010">
    <property type="entry name" value="Acyl-protein thioesterase 2"/>
    <property type="match status" value="1"/>
</dbReference>
<accession>A0A182K2M6</accession>